<gene>
    <name evidence="1" type="ORF">FA95DRAFT_1280337</name>
</gene>
<reference evidence="1" key="1">
    <citation type="submission" date="2021-02" db="EMBL/GenBank/DDBJ databases">
        <authorList>
            <consortium name="DOE Joint Genome Institute"/>
            <person name="Ahrendt S."/>
            <person name="Looney B.P."/>
            <person name="Miyauchi S."/>
            <person name="Morin E."/>
            <person name="Drula E."/>
            <person name="Courty P.E."/>
            <person name="Chicoki N."/>
            <person name="Fauchery L."/>
            <person name="Kohler A."/>
            <person name="Kuo A."/>
            <person name="Labutti K."/>
            <person name="Pangilinan J."/>
            <person name="Lipzen A."/>
            <person name="Riley R."/>
            <person name="Andreopoulos W."/>
            <person name="He G."/>
            <person name="Johnson J."/>
            <person name="Barry K.W."/>
            <person name="Grigoriev I.V."/>
            <person name="Nagy L."/>
            <person name="Hibbett D."/>
            <person name="Henrissat B."/>
            <person name="Matheny P.B."/>
            <person name="Labbe J."/>
            <person name="Martin F."/>
        </authorList>
    </citation>
    <scope>NUCLEOTIDE SEQUENCE</scope>
    <source>
        <strain evidence="1">FP105234-sp</strain>
    </source>
</reference>
<comment type="caution">
    <text evidence="1">The sequence shown here is derived from an EMBL/GenBank/DDBJ whole genome shotgun (WGS) entry which is preliminary data.</text>
</comment>
<proteinExistence type="predicted"/>
<sequence length="132" mass="14870">MNLSRSAMAMYSAGPQCPYPMSRLPSRRIRADDVASAPEQQTAPREAAEGDLFTGHATCRWWQPRSTGHATATTPQLSCWCRASCMGPTARPASRCVLPSQSLLSRERIRSAYIYRLVHLNDMAFNFTEYRR</sequence>
<dbReference type="Proteomes" id="UP000814033">
    <property type="component" value="Unassembled WGS sequence"/>
</dbReference>
<dbReference type="EMBL" id="MU276561">
    <property type="protein sequence ID" value="KAI0038217.1"/>
    <property type="molecule type" value="Genomic_DNA"/>
</dbReference>
<keyword evidence="2" id="KW-1185">Reference proteome</keyword>
<protein>
    <submittedName>
        <fullName evidence="1">Uncharacterized protein</fullName>
    </submittedName>
</protein>
<reference evidence="1" key="2">
    <citation type="journal article" date="2022" name="New Phytol.">
        <title>Evolutionary transition to the ectomycorrhizal habit in the genomes of a hyperdiverse lineage of mushroom-forming fungi.</title>
        <authorList>
            <person name="Looney B."/>
            <person name="Miyauchi S."/>
            <person name="Morin E."/>
            <person name="Drula E."/>
            <person name="Courty P.E."/>
            <person name="Kohler A."/>
            <person name="Kuo A."/>
            <person name="LaButti K."/>
            <person name="Pangilinan J."/>
            <person name="Lipzen A."/>
            <person name="Riley R."/>
            <person name="Andreopoulos W."/>
            <person name="He G."/>
            <person name="Johnson J."/>
            <person name="Nolan M."/>
            <person name="Tritt A."/>
            <person name="Barry K.W."/>
            <person name="Grigoriev I.V."/>
            <person name="Nagy L.G."/>
            <person name="Hibbett D."/>
            <person name="Henrissat B."/>
            <person name="Matheny P.B."/>
            <person name="Labbe J."/>
            <person name="Martin F.M."/>
        </authorList>
    </citation>
    <scope>NUCLEOTIDE SEQUENCE</scope>
    <source>
        <strain evidence="1">FP105234-sp</strain>
    </source>
</reference>
<evidence type="ECO:0000313" key="2">
    <source>
        <dbReference type="Proteomes" id="UP000814033"/>
    </source>
</evidence>
<accession>A0ACB8R2X4</accession>
<organism evidence="1 2">
    <name type="scientific">Auriscalpium vulgare</name>
    <dbReference type="NCBI Taxonomy" id="40419"/>
    <lineage>
        <taxon>Eukaryota</taxon>
        <taxon>Fungi</taxon>
        <taxon>Dikarya</taxon>
        <taxon>Basidiomycota</taxon>
        <taxon>Agaricomycotina</taxon>
        <taxon>Agaricomycetes</taxon>
        <taxon>Russulales</taxon>
        <taxon>Auriscalpiaceae</taxon>
        <taxon>Auriscalpium</taxon>
    </lineage>
</organism>
<name>A0ACB8R2X4_9AGAM</name>
<evidence type="ECO:0000313" key="1">
    <source>
        <dbReference type="EMBL" id="KAI0038217.1"/>
    </source>
</evidence>